<keyword evidence="5 10" id="KW-0805">Transcription regulation</keyword>
<feature type="domain" description="Mediator of RNA polymerase II transcription subunit 14 RM3" evidence="16">
    <location>
        <begin position="371"/>
        <end position="477"/>
    </location>
</feature>
<name>T1JUF0_TETUR</name>
<keyword evidence="20" id="KW-1185">Reference proteome</keyword>
<reference evidence="19" key="2">
    <citation type="submission" date="2015-06" db="UniProtKB">
        <authorList>
            <consortium name="EnsemblMetazoa"/>
        </authorList>
    </citation>
    <scope>IDENTIFICATION</scope>
</reference>
<proteinExistence type="inferred from homology"/>
<evidence type="ECO:0000256" key="7">
    <source>
        <dbReference type="ARBA" id="ARBA00023163"/>
    </source>
</evidence>
<evidence type="ECO:0000256" key="11">
    <source>
        <dbReference type="SAM" id="MobiDB-lite"/>
    </source>
</evidence>
<comment type="function">
    <text evidence="10">Component of the Mediator complex, a coactivator involved in the regulated transcription of nearly all RNA polymerase II-dependent genes. Mediator functions as a bridge to convey information from gene-specific regulatory proteins to the basal RNA polymerase II transcription machinery. Mediator is recruited to promoters by direct interactions with regulatory proteins and serves as a scaffold for the assembly of a functional preinitiation complex with RNA polymerase II and the general transcription factors.</text>
</comment>
<dbReference type="EMBL" id="CAEY01000777">
    <property type="status" value="NOT_ANNOTATED_CDS"/>
    <property type="molecule type" value="Genomic_DNA"/>
</dbReference>
<dbReference type="GO" id="GO:0003712">
    <property type="term" value="F:transcription coregulator activity"/>
    <property type="evidence" value="ECO:0007669"/>
    <property type="project" value="UniProtKB-UniRule"/>
</dbReference>
<organism evidence="19 20">
    <name type="scientific">Tetranychus urticae</name>
    <name type="common">Two-spotted spider mite</name>
    <dbReference type="NCBI Taxonomy" id="32264"/>
    <lineage>
        <taxon>Eukaryota</taxon>
        <taxon>Metazoa</taxon>
        <taxon>Ecdysozoa</taxon>
        <taxon>Arthropoda</taxon>
        <taxon>Chelicerata</taxon>
        <taxon>Arachnida</taxon>
        <taxon>Acari</taxon>
        <taxon>Acariformes</taxon>
        <taxon>Trombidiformes</taxon>
        <taxon>Prostigmata</taxon>
        <taxon>Eleutherengona</taxon>
        <taxon>Raphignathae</taxon>
        <taxon>Tetranychoidea</taxon>
        <taxon>Tetranychidae</taxon>
        <taxon>Tetranychus</taxon>
    </lineage>
</organism>
<evidence type="ECO:0000256" key="8">
    <source>
        <dbReference type="ARBA" id="ARBA00023242"/>
    </source>
</evidence>
<keyword evidence="6 10" id="KW-0010">Activator</keyword>
<dbReference type="InterPro" id="IPR055113">
    <property type="entry name" value="Med14_RM2"/>
</dbReference>
<feature type="compositionally biased region" description="Polar residues" evidence="11">
    <location>
        <begin position="1060"/>
        <end position="1071"/>
    </location>
</feature>
<dbReference type="EnsemblMetazoa" id="tetur02g00700.1">
    <property type="protein sequence ID" value="tetur02g00700.1"/>
    <property type="gene ID" value="tetur02g00700"/>
</dbReference>
<evidence type="ECO:0000259" key="16">
    <source>
        <dbReference type="Pfam" id="PF25065"/>
    </source>
</evidence>
<evidence type="ECO:0000259" key="14">
    <source>
        <dbReference type="Pfam" id="PF22983"/>
    </source>
</evidence>
<dbReference type="InterPro" id="IPR013947">
    <property type="entry name" value="Mediator_Med14"/>
</dbReference>
<evidence type="ECO:0000259" key="18">
    <source>
        <dbReference type="Pfam" id="PF25069"/>
    </source>
</evidence>
<keyword evidence="8 10" id="KW-0539">Nucleus</keyword>
<reference evidence="20" key="1">
    <citation type="submission" date="2011-08" db="EMBL/GenBank/DDBJ databases">
        <authorList>
            <person name="Rombauts S."/>
        </authorList>
    </citation>
    <scope>NUCLEOTIDE SEQUENCE</scope>
    <source>
        <strain evidence="20">London</strain>
    </source>
</reference>
<evidence type="ECO:0000256" key="5">
    <source>
        <dbReference type="ARBA" id="ARBA00023015"/>
    </source>
</evidence>
<dbReference type="Pfam" id="PF22981">
    <property type="entry name" value="RM2_Med14"/>
    <property type="match status" value="1"/>
</dbReference>
<dbReference type="InterPro" id="IPR056878">
    <property type="entry name" value="RM5_Med14"/>
</dbReference>
<feature type="domain" description="Mediator of RNA polymerase II transcription subunit 14 RM2" evidence="13">
    <location>
        <begin position="287"/>
        <end position="356"/>
    </location>
</feature>
<dbReference type="InterPro" id="IPR055107">
    <property type="entry name" value="Med14_RM8"/>
</dbReference>
<evidence type="ECO:0000256" key="2">
    <source>
        <dbReference type="ARBA" id="ARBA00007813"/>
    </source>
</evidence>
<evidence type="ECO:0000256" key="6">
    <source>
        <dbReference type="ARBA" id="ARBA00023159"/>
    </source>
</evidence>
<evidence type="ECO:0000256" key="3">
    <source>
        <dbReference type="ARBA" id="ARBA00019619"/>
    </source>
</evidence>
<feature type="domain" description="Mediator complex subunit MED14 N-terminal" evidence="12">
    <location>
        <begin position="18"/>
        <end position="207"/>
    </location>
</feature>
<sequence length="1503" mass="169517">MALVETNSFQNRPMSMPTMSLSRLVDFTVQRTYHELLILTDLLPQKSDIERKIEIISFANRTRQLFIRLLALVKWAGSASKVEKCSTIVAFLNKQAMFFIETADSLAKMARENLVQARLPALQLPAAVEVLTLGSYTRLPTCIRDRIVPPDSITPAEKKATLQRLNQIIQQRLVISNLSPQMKNFKIDHGRVIFHVNHEFEMALTLMGDNPNLPWRVLSIDFLVEDKETGGGKDLVHPIQVRCILDIIQSRLNDNSKSLLDPYIVLHTFCLSLQLEVLHAQATRLSRERLGELVKVEEYFLGKKLCISYWRNQDDKSEKSDKSESKSPCKIIIEIDNQDQSKLLQVTHLPELDADTTLSNEPFKFDHLSLEKLLIHTTHERARQYLSSIQEQIKNNQIGKCSLSGCPPVLQISFVHDSLPHERIAVAVDTFSGQLLADIPMFDDPELKDELQTTIKKDPSNWSPLLDKLKILVYRDRFKRAAEYLSVSTHDSLLWHSSVNHPVISDTTTAKLYVQFCRYPKNFMLITFKPNLRNSEKEMDFRYYLLSIEPVPIEFFDDQSSSDDQDIPKLSAKLLSLFEIDVPSSLGSPKAAFEYFNLVNGAGKRKLICDDYNLKRSKICNSFTSEFMHLVNFCDEKLFFGVLSSELLKRRICHQVRDCDKAGYMHYIDITQYPPDSFESASRLRSNLISCTIRLQSRGIYKIWVVSLTFFNSPVLNQTPRDATQKKVVCMVYDFSTGFHSQLVQMINDLHNDWIAISKVYEIFADFIDQMNATNSPPVFEIKSFNYKKLTLGYGPNKGYIVSINWKPFEKRYHLSFAINGLSSSNINPHLIIAAQLQHEFNQHRSIAWLLQTLNSTFSPLLTLQNLTSTPLLGVVNSRPHVPVQTFCIVPQKSNHIRLIYRNTYCLDIILSVDGFVSIRDGAYSLFDKAKVLEELSPIQGLKAFLNKFVDKNAAQMRRLSQTEDDNPPSPMTHIEHVEPYLFQSNHNQTASPMTINSAQDSMMMNAGGPGARGMRQVMTPGSLSHPNTPASPHTSVLNQNAYASSPNPSFALASPPSHGYQTSQSGQIAPSPSIPVSHPEQSPGNIFGVNSPMNPLHAPSPSFLPIASPSAATNIHSPASNFMSTSHDHSVNSPFPGPGGSNISMQSPASVPWPNSPSMARPSPRPGPSPVGGGLGASPQTNVSPHYHNVPGHIAMSSTRFLPQRAWAAANPTLLTYQGFDNMCRPHAPLESPPAHHHNPVYASLSQLERFLGCVFMRKTLQRTLGAGDGFQVITSNPTPGIIQFKNETLQFKITVHPITMQSLQISIIPFPEHENSWLSEELDILKRFFESRVVCAPYKPNPFISYSRLLNVPHRVCKDCIQLMRLELFPDPSLKWTLQWLLTITPAQLDRPIGKPGMSAVFVFKGSTVVFFLQFTRVMHNLPMNVEPQTLVIPFMFEMERNILRVASDKSTGAQTQTYPVINEINTILARYNEYQMQSGEYSIFHAIREIMMSDLAAQPV</sequence>
<dbReference type="eggNOG" id="KOG1875">
    <property type="taxonomic scope" value="Eukaryota"/>
</dbReference>
<comment type="similarity">
    <text evidence="2 10">Belongs to the Mediator complex subunit 14 family.</text>
</comment>
<dbReference type="Pfam" id="PF08638">
    <property type="entry name" value="Med14"/>
    <property type="match status" value="1"/>
</dbReference>
<dbReference type="GO" id="GO:0070847">
    <property type="term" value="C:core mediator complex"/>
    <property type="evidence" value="ECO:0007669"/>
    <property type="project" value="TreeGrafter"/>
</dbReference>
<feature type="domain" description="Mediator of RNA polymerase II transcription subunit 14 C-terminal" evidence="18">
    <location>
        <begin position="1352"/>
        <end position="1495"/>
    </location>
</feature>
<dbReference type="PANTHER" id="PTHR12809">
    <property type="entry name" value="MEDIATOR COMPLEX SUBUNIT"/>
    <property type="match status" value="1"/>
</dbReference>
<dbReference type="InterPro" id="IPR056877">
    <property type="entry name" value="Med14_C"/>
</dbReference>
<dbReference type="OrthoDB" id="205099at2759"/>
<dbReference type="Pfam" id="PF22984">
    <property type="entry name" value="RM6_Med14"/>
    <property type="match status" value="1"/>
</dbReference>
<dbReference type="Proteomes" id="UP000015104">
    <property type="component" value="Unassembled WGS sequence"/>
</dbReference>
<dbReference type="InterPro" id="IPR055122">
    <property type="entry name" value="Med14_N"/>
</dbReference>
<dbReference type="InterPro" id="IPR056879">
    <property type="entry name" value="RM3_Med14"/>
</dbReference>
<evidence type="ECO:0000259" key="12">
    <source>
        <dbReference type="Pfam" id="PF08638"/>
    </source>
</evidence>
<keyword evidence="7 10" id="KW-0804">Transcription</keyword>
<evidence type="ECO:0000313" key="20">
    <source>
        <dbReference type="Proteomes" id="UP000015104"/>
    </source>
</evidence>
<keyword evidence="4" id="KW-0677">Repeat</keyword>
<feature type="domain" description="Mediator of RNA polymerase II transcription subunit 14 RM8" evidence="14">
    <location>
        <begin position="1262"/>
        <end position="1336"/>
    </location>
</feature>
<dbReference type="Pfam" id="PF22983">
    <property type="entry name" value="RM8_Med14"/>
    <property type="match status" value="1"/>
</dbReference>
<dbReference type="HOGENOM" id="CLU_001928_0_0_1"/>
<evidence type="ECO:0000256" key="9">
    <source>
        <dbReference type="ARBA" id="ARBA00032007"/>
    </source>
</evidence>
<feature type="domain" description="Mediator of RNA polymerase II transcription subunit 14 RM5" evidence="17">
    <location>
        <begin position="652"/>
        <end position="736"/>
    </location>
</feature>
<feature type="compositionally biased region" description="Polar residues" evidence="11">
    <location>
        <begin position="1020"/>
        <end position="1049"/>
    </location>
</feature>
<dbReference type="GO" id="GO:0006357">
    <property type="term" value="P:regulation of transcription by RNA polymerase II"/>
    <property type="evidence" value="ECO:0007669"/>
    <property type="project" value="InterPro"/>
</dbReference>
<dbReference type="STRING" id="32264.T1JUF0"/>
<gene>
    <name evidence="19" type="primary">107371369</name>
</gene>
<feature type="domain" description="Mediator of RNA polymerase II transcription subunit 14 RM6" evidence="15">
    <location>
        <begin position="779"/>
        <end position="844"/>
    </location>
</feature>
<evidence type="ECO:0000256" key="4">
    <source>
        <dbReference type="ARBA" id="ARBA00022737"/>
    </source>
</evidence>
<protein>
    <recommendedName>
        <fullName evidence="3 10">Mediator of RNA polymerase II transcription subunit 14</fullName>
    </recommendedName>
    <alternativeName>
        <fullName evidence="9 10">Mediator complex subunit 14</fullName>
    </alternativeName>
</protein>
<dbReference type="OMA" id="KQPAYFI"/>
<evidence type="ECO:0000313" key="19">
    <source>
        <dbReference type="EnsemblMetazoa" id="tetur02g00700.1"/>
    </source>
</evidence>
<evidence type="ECO:0000259" key="15">
    <source>
        <dbReference type="Pfam" id="PF22984"/>
    </source>
</evidence>
<comment type="subcellular location">
    <subcellularLocation>
        <location evidence="1 10">Nucleus</location>
    </subcellularLocation>
</comment>
<evidence type="ECO:0000256" key="1">
    <source>
        <dbReference type="ARBA" id="ARBA00004123"/>
    </source>
</evidence>
<dbReference type="Pfam" id="PF25069">
    <property type="entry name" value="Med14_C"/>
    <property type="match status" value="1"/>
</dbReference>
<feature type="region of interest" description="Disordered" evidence="11">
    <location>
        <begin position="1018"/>
        <end position="1094"/>
    </location>
</feature>
<dbReference type="GO" id="GO:0016592">
    <property type="term" value="C:mediator complex"/>
    <property type="evidence" value="ECO:0007669"/>
    <property type="project" value="UniProtKB-UniRule"/>
</dbReference>
<dbReference type="PANTHER" id="PTHR12809:SF2">
    <property type="entry name" value="MEDIATOR OF RNA POLYMERASE II TRANSCRIPTION SUBUNIT 14"/>
    <property type="match status" value="1"/>
</dbReference>
<accession>T1JUF0</accession>
<dbReference type="InterPro" id="IPR055114">
    <property type="entry name" value="Med14_RM6"/>
</dbReference>
<dbReference type="Pfam" id="PF25067">
    <property type="entry name" value="RM5_Med14"/>
    <property type="match status" value="1"/>
</dbReference>
<feature type="region of interest" description="Disordered" evidence="11">
    <location>
        <begin position="1118"/>
        <end position="1191"/>
    </location>
</feature>
<evidence type="ECO:0000259" key="17">
    <source>
        <dbReference type="Pfam" id="PF25067"/>
    </source>
</evidence>
<dbReference type="KEGG" id="tut:107371369"/>
<comment type="subunit">
    <text evidence="10">Component of the Mediator complex.</text>
</comment>
<dbReference type="Pfam" id="PF25065">
    <property type="entry name" value="RM3_Med14"/>
    <property type="match status" value="1"/>
</dbReference>
<evidence type="ECO:0000259" key="13">
    <source>
        <dbReference type="Pfam" id="PF22981"/>
    </source>
</evidence>
<evidence type="ECO:0000256" key="10">
    <source>
        <dbReference type="RuleBase" id="RU365082"/>
    </source>
</evidence>